<reference evidence="6 7" key="1">
    <citation type="submission" date="2016-11" db="EMBL/GenBank/DDBJ databases">
        <title>Trade-off between light-utilization and light-protection in marine flavobacteria.</title>
        <authorList>
            <person name="Kumagai Y."/>
        </authorList>
    </citation>
    <scope>NUCLEOTIDE SEQUENCE [LARGE SCALE GENOMIC DNA]</scope>
    <source>
        <strain evidence="6 7">NBRC 107125</strain>
    </source>
</reference>
<dbReference type="InterPro" id="IPR007543">
    <property type="entry name" value="LptD_C"/>
</dbReference>
<feature type="domain" description="LptD C-terminal" evidence="5">
    <location>
        <begin position="392"/>
        <end position="537"/>
    </location>
</feature>
<keyword evidence="7" id="KW-1185">Reference proteome</keyword>
<protein>
    <recommendedName>
        <fullName evidence="8">LPS-assembly protein LptD</fullName>
    </recommendedName>
</protein>
<evidence type="ECO:0000256" key="2">
    <source>
        <dbReference type="SAM" id="MobiDB-lite"/>
    </source>
</evidence>
<dbReference type="GO" id="GO:1990351">
    <property type="term" value="C:transporter complex"/>
    <property type="evidence" value="ECO:0007669"/>
    <property type="project" value="TreeGrafter"/>
</dbReference>
<evidence type="ECO:0000313" key="7">
    <source>
        <dbReference type="Proteomes" id="UP000193450"/>
    </source>
</evidence>
<sequence length="564" mass="62796">MAASKYSLPSIANRLFVTAFVASALVANTRADISPDQQWVCKADAKGQWQCQGGDKAGKAAPQPAATVVKTSAATTPITTRENIPHSDWDWVAIEQLEDPSLCKTGCEGAYIAPDADWEDADKDPDNAPLRASADNSSMEGNIVKLSGQVELTQGSRRLRMDNAILDRDNNQLKLDGNVEIREPDILVRANRATLNTEDNLGRFEQALFVQHNDGFRGQANVIDRASATTLDLEQGIITQCSPDDETWKIHASSIHLDSEEGWGSAKHARVNINDIPVFYSPYMTFPIDDRRKTGLLFPTLATSNSNGFELSAPLYLNLAPNYDATITPRFIEKRGTMLEAEVRQMSSFGTWVLSGAKLKDDQFKETADDDPIDPPLDELFGRDDDIPPREDRWVGRVEHKGKIGPILTKVDYNKVSDEDFFDDLSPDSLELKRSDHLTQSASLGYRDKSWQTELLVEQSQTIDDLLSSQYQLMPQLTIEKNYTGANFSPEWLFEAEFTDFKHDESIDDGGRFETGERVFAEVGASYPMRWAPVLLSPPSKCAMLAMNWKPLIATMTHPPPPHP</sequence>
<feature type="region of interest" description="Disordered" evidence="2">
    <location>
        <begin position="115"/>
        <end position="135"/>
    </location>
</feature>
<dbReference type="PANTHER" id="PTHR30189:SF1">
    <property type="entry name" value="LPS-ASSEMBLY PROTEIN LPTD"/>
    <property type="match status" value="1"/>
</dbReference>
<evidence type="ECO:0000256" key="1">
    <source>
        <dbReference type="ARBA" id="ARBA00023237"/>
    </source>
</evidence>
<keyword evidence="1" id="KW-0472">Membrane</keyword>
<dbReference type="PANTHER" id="PTHR30189">
    <property type="entry name" value="LPS-ASSEMBLY PROTEIN"/>
    <property type="match status" value="1"/>
</dbReference>
<keyword evidence="3" id="KW-0732">Signal</keyword>
<feature type="chain" id="PRO_5012485545" description="LPS-assembly protein LptD" evidence="3">
    <location>
        <begin position="25"/>
        <end position="564"/>
    </location>
</feature>
<dbReference type="EMBL" id="CP019343">
    <property type="protein sequence ID" value="ARN74307.1"/>
    <property type="molecule type" value="Genomic_DNA"/>
</dbReference>
<dbReference type="Proteomes" id="UP000193450">
    <property type="component" value="Chromosome"/>
</dbReference>
<dbReference type="Pfam" id="PF04453">
    <property type="entry name" value="LptD"/>
    <property type="match status" value="1"/>
</dbReference>
<dbReference type="GO" id="GO:0061024">
    <property type="term" value="P:membrane organization"/>
    <property type="evidence" value="ECO:0007669"/>
    <property type="project" value="InterPro"/>
</dbReference>
<dbReference type="KEGG" id="osg:BST96_09330"/>
<evidence type="ECO:0008006" key="8">
    <source>
        <dbReference type="Google" id="ProtNLM"/>
    </source>
</evidence>
<name>A0A1X9NHA0_9GAMM</name>
<evidence type="ECO:0000313" key="6">
    <source>
        <dbReference type="EMBL" id="ARN74307.1"/>
    </source>
</evidence>
<dbReference type="InterPro" id="IPR005653">
    <property type="entry name" value="OstA-like_N"/>
</dbReference>
<dbReference type="GO" id="GO:0009279">
    <property type="term" value="C:cell outer membrane"/>
    <property type="evidence" value="ECO:0007669"/>
    <property type="project" value="TreeGrafter"/>
</dbReference>
<dbReference type="STRING" id="716816.BST96_09330"/>
<feature type="domain" description="Organic solvent tolerance-like N-terminal" evidence="4">
    <location>
        <begin position="136"/>
        <end position="262"/>
    </location>
</feature>
<dbReference type="OrthoDB" id="9760225at2"/>
<gene>
    <name evidence="6" type="ORF">BST96_09330</name>
</gene>
<dbReference type="AlphaFoldDB" id="A0A1X9NHA0"/>
<keyword evidence="1" id="KW-0998">Cell outer membrane</keyword>
<proteinExistence type="predicted"/>
<accession>A0A1X9NHA0</accession>
<evidence type="ECO:0000259" key="5">
    <source>
        <dbReference type="Pfam" id="PF04453"/>
    </source>
</evidence>
<evidence type="ECO:0000259" key="4">
    <source>
        <dbReference type="Pfam" id="PF03968"/>
    </source>
</evidence>
<dbReference type="InterPro" id="IPR050218">
    <property type="entry name" value="LptD"/>
</dbReference>
<evidence type="ECO:0000256" key="3">
    <source>
        <dbReference type="SAM" id="SignalP"/>
    </source>
</evidence>
<dbReference type="Pfam" id="PF03968">
    <property type="entry name" value="LptD_N"/>
    <property type="match status" value="1"/>
</dbReference>
<organism evidence="6 7">
    <name type="scientific">Oceanicoccus sagamiensis</name>
    <dbReference type="NCBI Taxonomy" id="716816"/>
    <lineage>
        <taxon>Bacteria</taxon>
        <taxon>Pseudomonadati</taxon>
        <taxon>Pseudomonadota</taxon>
        <taxon>Gammaproteobacteria</taxon>
        <taxon>Cellvibrionales</taxon>
        <taxon>Spongiibacteraceae</taxon>
        <taxon>Oceanicoccus</taxon>
    </lineage>
</organism>
<feature type="signal peptide" evidence="3">
    <location>
        <begin position="1"/>
        <end position="24"/>
    </location>
</feature>